<feature type="non-terminal residue" evidence="1">
    <location>
        <position position="298"/>
    </location>
</feature>
<sequence>MAEAATLVPPLGITQPPLLKASLSPRALRLYPRYNASDIFNITNLLDPANVPGSGLYYVANGGRFTTQLLTPFVLGAGTFVLFCFMRWRWPSLFSARMRLKRTRPRKLPRTLLGWIMPVLRTPESFILHTLGLDAIMFLRFYKTCMFAFLTMSLFGLAVMIPVNWAWEKNSKVEYSVLMLTINIRGSTSPFVIAHIVAAYFNSIVAYFFLNRLSFQFLSLRWHFLIKSRQSLVARTVMFENLRKEQRSASKLLKFVKALNIGRVEQIRIIHVDDESLLPSALKQRAYALKKWEHAYYQ</sequence>
<evidence type="ECO:0000313" key="1">
    <source>
        <dbReference type="EMBL" id="KAJ1675020.1"/>
    </source>
</evidence>
<dbReference type="Proteomes" id="UP001145114">
    <property type="component" value="Unassembled WGS sequence"/>
</dbReference>
<protein>
    <submittedName>
        <fullName evidence="1">Uncharacterized protein</fullName>
    </submittedName>
</protein>
<reference evidence="1" key="1">
    <citation type="submission" date="2022-06" db="EMBL/GenBank/DDBJ databases">
        <title>Phylogenomic reconstructions and comparative analyses of Kickxellomycotina fungi.</title>
        <authorList>
            <person name="Reynolds N.K."/>
            <person name="Stajich J.E."/>
            <person name="Barry K."/>
            <person name="Grigoriev I.V."/>
            <person name="Crous P."/>
            <person name="Smith M.E."/>
        </authorList>
    </citation>
    <scope>NUCLEOTIDE SEQUENCE</scope>
    <source>
        <strain evidence="1">RSA 2271</strain>
    </source>
</reference>
<comment type="caution">
    <text evidence="1">The sequence shown here is derived from an EMBL/GenBank/DDBJ whole genome shotgun (WGS) entry which is preliminary data.</text>
</comment>
<gene>
    <name evidence="1" type="ORF">EV182_002095</name>
</gene>
<evidence type="ECO:0000313" key="2">
    <source>
        <dbReference type="Proteomes" id="UP001145114"/>
    </source>
</evidence>
<dbReference type="EMBL" id="JAMZIH010005538">
    <property type="protein sequence ID" value="KAJ1675020.1"/>
    <property type="molecule type" value="Genomic_DNA"/>
</dbReference>
<proteinExistence type="predicted"/>
<organism evidence="1 2">
    <name type="scientific">Spiromyces aspiralis</name>
    <dbReference type="NCBI Taxonomy" id="68401"/>
    <lineage>
        <taxon>Eukaryota</taxon>
        <taxon>Fungi</taxon>
        <taxon>Fungi incertae sedis</taxon>
        <taxon>Zoopagomycota</taxon>
        <taxon>Kickxellomycotina</taxon>
        <taxon>Kickxellomycetes</taxon>
        <taxon>Kickxellales</taxon>
        <taxon>Kickxellaceae</taxon>
        <taxon>Spiromyces</taxon>
    </lineage>
</organism>
<name>A0ACC1HEJ5_9FUNG</name>
<keyword evidence="2" id="KW-1185">Reference proteome</keyword>
<accession>A0ACC1HEJ5</accession>